<comment type="subcellular location">
    <subcellularLocation>
        <location evidence="1">Membrane</location>
        <topology evidence="1">Lipid-anchor</topology>
    </subcellularLocation>
</comment>
<dbReference type="GO" id="GO:0016020">
    <property type="term" value="C:membrane"/>
    <property type="evidence" value="ECO:0007669"/>
    <property type="project" value="UniProtKB-SubCell"/>
</dbReference>
<comment type="similarity">
    <text evidence="2">Belongs to the GerABKC lipoprotein family.</text>
</comment>
<reference evidence="10 11" key="1">
    <citation type="submission" date="2017-09" db="EMBL/GenBank/DDBJ databases">
        <title>Large-scale bioinformatics analysis of Bacillus genomes uncovers conserved roles of natural products in bacterial physiology.</title>
        <authorList>
            <consortium name="Agbiome Team Llc"/>
            <person name="Bleich R.M."/>
            <person name="Kirk G.J."/>
            <person name="Santa Maria K.C."/>
            <person name="Allen S.E."/>
            <person name="Farag S."/>
            <person name="Shank E.A."/>
            <person name="Bowers A."/>
        </authorList>
    </citation>
    <scope>NUCLEOTIDE SEQUENCE [LARGE SCALE GENOMIC DNA]</scope>
    <source>
        <strain evidence="10 11">AFS003229</strain>
    </source>
</reference>
<evidence type="ECO:0000256" key="3">
    <source>
        <dbReference type="ARBA" id="ARBA00022544"/>
    </source>
</evidence>
<evidence type="ECO:0000313" key="10">
    <source>
        <dbReference type="EMBL" id="PEJ36843.1"/>
    </source>
</evidence>
<dbReference type="InterPro" id="IPR038501">
    <property type="entry name" value="Spore_GerAC_C_sf"/>
</dbReference>
<dbReference type="NCBIfam" id="TIGR02887">
    <property type="entry name" value="spore_ger_x_C"/>
    <property type="match status" value="1"/>
</dbReference>
<keyword evidence="4" id="KW-0732">Signal</keyword>
<evidence type="ECO:0000259" key="9">
    <source>
        <dbReference type="Pfam" id="PF25198"/>
    </source>
</evidence>
<evidence type="ECO:0000256" key="2">
    <source>
        <dbReference type="ARBA" id="ARBA00007886"/>
    </source>
</evidence>
<dbReference type="PROSITE" id="PS51257">
    <property type="entry name" value="PROKAR_LIPOPROTEIN"/>
    <property type="match status" value="1"/>
</dbReference>
<dbReference type="GO" id="GO:0009847">
    <property type="term" value="P:spore germination"/>
    <property type="evidence" value="ECO:0007669"/>
    <property type="project" value="InterPro"/>
</dbReference>
<keyword evidence="3" id="KW-0309">Germination</keyword>
<proteinExistence type="inferred from homology"/>
<accession>A0AAX0S7N4</accession>
<dbReference type="InterPro" id="IPR046953">
    <property type="entry name" value="Spore_GerAC-like_C"/>
</dbReference>
<feature type="domain" description="Spore germination protein N-terminal" evidence="9">
    <location>
        <begin position="22"/>
        <end position="200"/>
    </location>
</feature>
<dbReference type="InterPro" id="IPR057336">
    <property type="entry name" value="GerAC_N"/>
</dbReference>
<dbReference type="Gene3D" id="3.30.300.210">
    <property type="entry name" value="Nutrient germinant receptor protein C, domain 3"/>
    <property type="match status" value="1"/>
</dbReference>
<keyword evidence="5" id="KW-0472">Membrane</keyword>
<organism evidence="10 11">
    <name type="scientific">Peribacillus butanolivorans</name>
    <dbReference type="NCBI Taxonomy" id="421767"/>
    <lineage>
        <taxon>Bacteria</taxon>
        <taxon>Bacillati</taxon>
        <taxon>Bacillota</taxon>
        <taxon>Bacilli</taxon>
        <taxon>Bacillales</taxon>
        <taxon>Bacillaceae</taxon>
        <taxon>Peribacillus</taxon>
    </lineage>
</organism>
<keyword evidence="7" id="KW-0449">Lipoprotein</keyword>
<dbReference type="InterPro" id="IPR008844">
    <property type="entry name" value="Spore_GerAC-like"/>
</dbReference>
<evidence type="ECO:0000256" key="4">
    <source>
        <dbReference type="ARBA" id="ARBA00022729"/>
    </source>
</evidence>
<evidence type="ECO:0000313" key="11">
    <source>
        <dbReference type="Proteomes" id="UP000220106"/>
    </source>
</evidence>
<dbReference type="RefSeq" id="WP_098174856.1">
    <property type="nucleotide sequence ID" value="NZ_NUEQ01000007.1"/>
</dbReference>
<name>A0AAX0S7N4_9BACI</name>
<dbReference type="AlphaFoldDB" id="A0AAX0S7N4"/>
<evidence type="ECO:0000256" key="1">
    <source>
        <dbReference type="ARBA" id="ARBA00004635"/>
    </source>
</evidence>
<comment type="caution">
    <text evidence="10">The sequence shown here is derived from an EMBL/GenBank/DDBJ whole genome shotgun (WGS) entry which is preliminary data.</text>
</comment>
<protein>
    <submittedName>
        <fullName evidence="10">Spore gernimation protein</fullName>
    </submittedName>
</protein>
<feature type="domain" description="Spore germination GerAC-like C-terminal" evidence="8">
    <location>
        <begin position="219"/>
        <end position="376"/>
    </location>
</feature>
<keyword evidence="6" id="KW-0564">Palmitate</keyword>
<dbReference type="Pfam" id="PF05504">
    <property type="entry name" value="Spore_GerAC"/>
    <property type="match status" value="1"/>
</dbReference>
<evidence type="ECO:0000259" key="8">
    <source>
        <dbReference type="Pfam" id="PF05504"/>
    </source>
</evidence>
<sequence length="395" mass="45599">MKTMKNTLILLLCVSILSGCWDSNEPERLVYANGLGIDYKDGKVIVYLQIINVKGLAKSESGGDPSTLSQADVGHASGNTLDEAIFNLYNTSDRRIYWGHISFVIFSEEALKAGGLRYTADFLDRYRETRYRIFFFMTKDPIKDAMLISPIENISVAFSKLSDPDGNYNQSSFIPPINLREIIIELDEPAHQVAIPLLKITEQWTGQKKKKQDLLMERVAIISENKIKTILPKKVMNGGRWFNKDFVRDSVSIFPETKNDAFVVIYDKKFKIIPVVEKNGTVRFDVKMKLKASVEMMIKDITRKQYEKEIRRSIKKEINKSYQYTQKRDIDLLRLSETLYRMDNKSWKKIEIKGRIPLEDDTLRSIQIDVEIQDTGKQRLTPIFDGQKDKGIENQ</sequence>
<evidence type="ECO:0000256" key="5">
    <source>
        <dbReference type="ARBA" id="ARBA00023136"/>
    </source>
</evidence>
<evidence type="ECO:0000256" key="7">
    <source>
        <dbReference type="ARBA" id="ARBA00023288"/>
    </source>
</evidence>
<dbReference type="PANTHER" id="PTHR35789">
    <property type="entry name" value="SPORE GERMINATION PROTEIN B3"/>
    <property type="match status" value="1"/>
</dbReference>
<gene>
    <name evidence="10" type="ORF">CN689_03085</name>
</gene>
<evidence type="ECO:0000256" key="6">
    <source>
        <dbReference type="ARBA" id="ARBA00023139"/>
    </source>
</evidence>
<dbReference type="Proteomes" id="UP000220106">
    <property type="component" value="Unassembled WGS sequence"/>
</dbReference>
<dbReference type="Pfam" id="PF25198">
    <property type="entry name" value="Spore_GerAC_N"/>
    <property type="match status" value="1"/>
</dbReference>
<dbReference type="PANTHER" id="PTHR35789:SF1">
    <property type="entry name" value="SPORE GERMINATION PROTEIN B3"/>
    <property type="match status" value="1"/>
</dbReference>
<dbReference type="EMBL" id="NUEQ01000007">
    <property type="protein sequence ID" value="PEJ36843.1"/>
    <property type="molecule type" value="Genomic_DNA"/>
</dbReference>